<keyword evidence="5 8" id="KW-0812">Transmembrane</keyword>
<evidence type="ECO:0000256" key="3">
    <source>
        <dbReference type="ARBA" id="ARBA00022448"/>
    </source>
</evidence>
<dbReference type="OrthoDB" id="9055647at2"/>
<dbReference type="AlphaFoldDB" id="A0A1B9P467"/>
<feature type="transmembrane region" description="Helical" evidence="8">
    <location>
        <begin position="251"/>
        <end position="276"/>
    </location>
</feature>
<keyword evidence="6 8" id="KW-1133">Transmembrane helix</keyword>
<dbReference type="CDD" id="cd06550">
    <property type="entry name" value="TM_ABC_iron-siderophores_like"/>
    <property type="match status" value="1"/>
</dbReference>
<dbReference type="InterPro" id="IPR000522">
    <property type="entry name" value="ABC_transptr_permease_BtuC"/>
</dbReference>
<evidence type="ECO:0000313" key="9">
    <source>
        <dbReference type="EMBL" id="OCH23293.1"/>
    </source>
</evidence>
<dbReference type="PANTHER" id="PTHR30472:SF24">
    <property type="entry name" value="FERRIC ENTEROBACTIN TRANSPORT SYSTEM PERMEASE PROTEIN FEPG"/>
    <property type="match status" value="1"/>
</dbReference>
<evidence type="ECO:0000256" key="6">
    <source>
        <dbReference type="ARBA" id="ARBA00022989"/>
    </source>
</evidence>
<feature type="transmembrane region" description="Helical" evidence="8">
    <location>
        <begin position="133"/>
        <end position="154"/>
    </location>
</feature>
<name>A0A1B9P467_ALILO</name>
<dbReference type="GO" id="GO:0022857">
    <property type="term" value="F:transmembrane transporter activity"/>
    <property type="evidence" value="ECO:0007669"/>
    <property type="project" value="InterPro"/>
</dbReference>
<dbReference type="GO" id="GO:0033214">
    <property type="term" value="P:siderophore-iron import into cell"/>
    <property type="evidence" value="ECO:0007669"/>
    <property type="project" value="TreeGrafter"/>
</dbReference>
<comment type="subcellular location">
    <subcellularLocation>
        <location evidence="1">Cell membrane</location>
        <topology evidence="1">Multi-pass membrane protein</topology>
    </subcellularLocation>
</comment>
<dbReference type="PANTHER" id="PTHR30472">
    <property type="entry name" value="FERRIC ENTEROBACTIN TRANSPORT SYSTEM PERMEASE PROTEIN"/>
    <property type="match status" value="1"/>
</dbReference>
<dbReference type="InterPro" id="IPR037294">
    <property type="entry name" value="ABC_BtuC-like"/>
</dbReference>
<evidence type="ECO:0000313" key="10">
    <source>
        <dbReference type="Proteomes" id="UP000093523"/>
    </source>
</evidence>
<accession>A0A1B9P467</accession>
<feature type="transmembrane region" description="Helical" evidence="8">
    <location>
        <begin position="78"/>
        <end position="96"/>
    </location>
</feature>
<dbReference type="STRING" id="688.A6E04_05140"/>
<protein>
    <submittedName>
        <fullName evidence="9">Iron-siderophore ABC transporter permease</fullName>
    </submittedName>
</protein>
<comment type="caution">
    <text evidence="9">The sequence shown here is derived from an EMBL/GenBank/DDBJ whole genome shotgun (WGS) entry which is preliminary data.</text>
</comment>
<feature type="transmembrane region" description="Helical" evidence="8">
    <location>
        <begin position="316"/>
        <end position="335"/>
    </location>
</feature>
<evidence type="ECO:0000256" key="4">
    <source>
        <dbReference type="ARBA" id="ARBA00022475"/>
    </source>
</evidence>
<keyword evidence="3" id="KW-0813">Transport</keyword>
<dbReference type="RefSeq" id="WP_065609847.1">
    <property type="nucleotide sequence ID" value="NZ_CAWMPN010000004.1"/>
</dbReference>
<feature type="transmembrane region" description="Helical" evidence="8">
    <location>
        <begin position="203"/>
        <end position="224"/>
    </location>
</feature>
<comment type="similarity">
    <text evidence="2">Belongs to the binding-protein-dependent transport system permease family. FecCD subfamily.</text>
</comment>
<evidence type="ECO:0000256" key="7">
    <source>
        <dbReference type="ARBA" id="ARBA00023136"/>
    </source>
</evidence>
<dbReference type="Gene3D" id="1.10.3470.10">
    <property type="entry name" value="ABC transporter involved in vitamin B12 uptake, BtuC"/>
    <property type="match status" value="1"/>
</dbReference>
<reference evidence="9 10" key="1">
    <citation type="submission" date="2016-06" db="EMBL/GenBank/DDBJ databases">
        <authorList>
            <person name="Kjaerup R.B."/>
            <person name="Dalgaard T.S."/>
            <person name="Juul-Madsen H.R."/>
        </authorList>
    </citation>
    <scope>NUCLEOTIDE SEQUENCE [LARGE SCALE GENOMIC DNA]</scope>
    <source>
        <strain evidence="9 10">1S159</strain>
    </source>
</reference>
<organism evidence="9 10">
    <name type="scientific">Aliivibrio logei</name>
    <name type="common">Vibrio logei</name>
    <dbReference type="NCBI Taxonomy" id="688"/>
    <lineage>
        <taxon>Bacteria</taxon>
        <taxon>Pseudomonadati</taxon>
        <taxon>Pseudomonadota</taxon>
        <taxon>Gammaproteobacteria</taxon>
        <taxon>Vibrionales</taxon>
        <taxon>Vibrionaceae</taxon>
        <taxon>Aliivibrio</taxon>
    </lineage>
</organism>
<dbReference type="EMBL" id="MAJU01000004">
    <property type="protein sequence ID" value="OCH23293.1"/>
    <property type="molecule type" value="Genomic_DNA"/>
</dbReference>
<gene>
    <name evidence="9" type="ORF">A6E04_05140</name>
</gene>
<proteinExistence type="inferred from homology"/>
<evidence type="ECO:0000256" key="2">
    <source>
        <dbReference type="ARBA" id="ARBA00007935"/>
    </source>
</evidence>
<dbReference type="GO" id="GO:0005886">
    <property type="term" value="C:plasma membrane"/>
    <property type="evidence" value="ECO:0007669"/>
    <property type="project" value="UniProtKB-SubCell"/>
</dbReference>
<feature type="transmembrane region" description="Helical" evidence="8">
    <location>
        <begin position="26"/>
        <end position="45"/>
    </location>
</feature>
<dbReference type="Pfam" id="PF01032">
    <property type="entry name" value="FecCD"/>
    <property type="match status" value="1"/>
</dbReference>
<evidence type="ECO:0000256" key="1">
    <source>
        <dbReference type="ARBA" id="ARBA00004651"/>
    </source>
</evidence>
<feature type="transmembrane region" description="Helical" evidence="8">
    <location>
        <begin position="108"/>
        <end position="126"/>
    </location>
</feature>
<evidence type="ECO:0000256" key="5">
    <source>
        <dbReference type="ARBA" id="ARBA00022692"/>
    </source>
</evidence>
<dbReference type="Proteomes" id="UP000093523">
    <property type="component" value="Unassembled WGS sequence"/>
</dbReference>
<sequence>MKTNLVSTWQLGSIVILAPSKRTLNAAIMAMILTALFLTFSLMLGKHGMTPDDFITLFKGEATPYQDWLFWQSRLPRALCAIGAGAALGISGAVFQTLTKNPLGSPDIIGINAGASAGAVLWLWFLPNQPIAIGALLGAVSVLTIMLLALGKSWQLSRQLVLLGIAINAFAVATVQLILTLVQREQAQQLFGYLSGSLANRNWQDVSVIFMTLIIFVPLLLLLARRLSLLTQGYDSAIALGSRVDTTQWQALLLASGLALGAVLTVGPVAFVALVAPHLARFGHSRLALLRSAIYGSLLLLVSDTITLTLPGLFRMPVGVLTALIGGLYLVGLLSRQVTNK</sequence>
<evidence type="ECO:0000256" key="8">
    <source>
        <dbReference type="SAM" id="Phobius"/>
    </source>
</evidence>
<keyword evidence="7 8" id="KW-0472">Membrane</keyword>
<feature type="transmembrane region" description="Helical" evidence="8">
    <location>
        <begin position="160"/>
        <end position="182"/>
    </location>
</feature>
<keyword evidence="4" id="KW-1003">Cell membrane</keyword>
<dbReference type="SUPFAM" id="SSF81345">
    <property type="entry name" value="ABC transporter involved in vitamin B12 uptake, BtuC"/>
    <property type="match status" value="1"/>
</dbReference>